<dbReference type="InterPro" id="IPR051414">
    <property type="entry name" value="Adenylate-forming_Reductase"/>
</dbReference>
<keyword evidence="1" id="KW-0596">Phosphopantetheine</keyword>
<evidence type="ECO:0000313" key="5">
    <source>
        <dbReference type="Proteomes" id="UP001295740"/>
    </source>
</evidence>
<dbReference type="InterPro" id="IPR000873">
    <property type="entry name" value="AMP-dep_synth/lig_dom"/>
</dbReference>
<comment type="caution">
    <text evidence="4">The sequence shown here is derived from an EMBL/GenBank/DDBJ whole genome shotgun (WGS) entry which is preliminary data.</text>
</comment>
<dbReference type="InterPro" id="IPR013120">
    <property type="entry name" value="FAR_NAD-bd"/>
</dbReference>
<dbReference type="SUPFAM" id="SSF56801">
    <property type="entry name" value="Acetyl-CoA synthetase-like"/>
    <property type="match status" value="1"/>
</dbReference>
<dbReference type="SUPFAM" id="SSF47336">
    <property type="entry name" value="ACP-like"/>
    <property type="match status" value="1"/>
</dbReference>
<dbReference type="SMART" id="SM00823">
    <property type="entry name" value="PKS_PP"/>
    <property type="match status" value="1"/>
</dbReference>
<sequence length="1085" mass="118266">MGAADLNYFTCTLGQAALLKKEGRQQKDSFQTVIQLIEEQAESLPDSPALGFANLRKGECRNQSLPDQVTFSELCRLSISAAVLLKASLPSAADGQYSETVGLICSSSLDFVLTWLGLMQLGRKAFLLAPQLDSRSIDHLCTGSDVRSILVDKVHEQRTSQFRDSINIVKIPQYEGDSQSKTDIPEGKGLSGKSSDIAYLRHTSGTSSGLPKPILQTQWGAVGCLPVLPDQGQAATFSTTPLYHGGLADCFRAWTSGAAIWFFAEGLMPITGANVLKAVAHVREESQASSVKYFSSVPYVLQMLAEEDEGIKLLQTMDMVGVGGAALPPSVGDRLVKLDVNLVSRMGSAECGFLMSSHRNYSEDTEWQYLRPMDDPSFLSFEPRDDGLSELVVKPAWPLRTKVNRDDGSYATADLFEPHPSMPNAWRYDSRADAQITLANGKKFDPSLLEGAIRASTDMLQDVLIFGAGRDYAGALLFKASPDVSTNDVLDAVWPEVQQLNTRTQSHARLTKAMLVIIDAEGHDAPLPKSSKGTILRHQAEDRYADVIDSAYTGRGSNMGQARHMSGDDIFSVVSSLFSEVLGREIDAEQDLYEQGVDSIACIQIRKLVEISVLPPGSAPLPMNVIYDNGTIRSLANTLVEVRRGTSDLNNPADHREGKLMRELADKYCQFPPMQVDVMKKEGIVVVLTGATGVLGVHVLSQMSNDPKVRKVYCLLRASTPFAARERVAKALLNKKLIGLQEVTEAHALDDRITCLPCDLTGPQLGLSDESWRCLVSEATVFIHSAWSVNFSLRLTSFENQLAGTLNMINAALASDSKFFFVSSTAAVSNTSSGDIAEKPSLDPKDASPLGYSRSKWVAERVCSAAHEHLLHDRTSIADSRGISIIRVGQLCGNQAGAWNASEAYPLMLSTASFAGCLPALPSECLNWLPVDTAAKAVLDIALPSPATQNRGSSTSESQPPIPVYHVLNPHRTPSWRKMLDWIAKAPGGSSFDIVPAAEWLDRLERALKASETKHPSQALLGLWKRKYSLAETISQSDEVEKSAGNGPPKFQVLFTQRTSETMRDVEPLEEGDVIRMWEWIQGNS</sequence>
<dbReference type="AlphaFoldDB" id="A0AAI8VUR0"/>
<evidence type="ECO:0000256" key="1">
    <source>
        <dbReference type="ARBA" id="ARBA00022450"/>
    </source>
</evidence>
<feature type="domain" description="Carrier" evidence="3">
    <location>
        <begin position="565"/>
        <end position="643"/>
    </location>
</feature>
<proteinExistence type="predicted"/>
<dbReference type="InterPro" id="IPR009081">
    <property type="entry name" value="PP-bd_ACP"/>
</dbReference>
<evidence type="ECO:0000259" key="3">
    <source>
        <dbReference type="PROSITE" id="PS50075"/>
    </source>
</evidence>
<dbReference type="InterPro" id="IPR036736">
    <property type="entry name" value="ACP-like_sf"/>
</dbReference>
<dbReference type="Proteomes" id="UP001295740">
    <property type="component" value="Unassembled WGS sequence"/>
</dbReference>
<keyword evidence="5" id="KW-1185">Reference proteome</keyword>
<dbReference type="Pfam" id="PF00501">
    <property type="entry name" value="AMP-binding"/>
    <property type="match status" value="1"/>
</dbReference>
<dbReference type="EMBL" id="CAUWAG010000018">
    <property type="protein sequence ID" value="CAJ2511437.1"/>
    <property type="molecule type" value="Genomic_DNA"/>
</dbReference>
<gene>
    <name evidence="4" type="ORF">KHLLAP_LOCUS11905</name>
</gene>
<dbReference type="Gene3D" id="3.40.50.12780">
    <property type="entry name" value="N-terminal domain of ligase-like"/>
    <property type="match status" value="1"/>
</dbReference>
<evidence type="ECO:0000256" key="2">
    <source>
        <dbReference type="ARBA" id="ARBA00022553"/>
    </source>
</evidence>
<dbReference type="InterPro" id="IPR020806">
    <property type="entry name" value="PKS_PP-bd"/>
</dbReference>
<dbReference type="Pfam" id="PF23562">
    <property type="entry name" value="AMP-binding_C_3"/>
    <property type="match status" value="1"/>
</dbReference>
<dbReference type="GO" id="GO:0031177">
    <property type="term" value="F:phosphopantetheine binding"/>
    <property type="evidence" value="ECO:0007669"/>
    <property type="project" value="InterPro"/>
</dbReference>
<dbReference type="Gene3D" id="3.40.50.720">
    <property type="entry name" value="NAD(P)-binding Rossmann-like Domain"/>
    <property type="match status" value="1"/>
</dbReference>
<dbReference type="PANTHER" id="PTHR43439:SF2">
    <property type="entry name" value="ENZYME, PUTATIVE (JCVI)-RELATED"/>
    <property type="match status" value="1"/>
</dbReference>
<name>A0AAI8VUR0_9PEZI</name>
<dbReference type="Pfam" id="PF07993">
    <property type="entry name" value="NAD_binding_4"/>
    <property type="match status" value="1"/>
</dbReference>
<dbReference type="Pfam" id="PF00550">
    <property type="entry name" value="PP-binding"/>
    <property type="match status" value="1"/>
</dbReference>
<evidence type="ECO:0000313" key="4">
    <source>
        <dbReference type="EMBL" id="CAJ2511437.1"/>
    </source>
</evidence>
<dbReference type="InterPro" id="IPR036291">
    <property type="entry name" value="NAD(P)-bd_dom_sf"/>
</dbReference>
<dbReference type="SUPFAM" id="SSF51735">
    <property type="entry name" value="NAD(P)-binding Rossmann-fold domains"/>
    <property type="match status" value="1"/>
</dbReference>
<dbReference type="InterPro" id="IPR042099">
    <property type="entry name" value="ANL_N_sf"/>
</dbReference>
<keyword evidence="2" id="KW-0597">Phosphoprotein</keyword>
<organism evidence="4 5">
    <name type="scientific">Anthostomella pinea</name>
    <dbReference type="NCBI Taxonomy" id="933095"/>
    <lineage>
        <taxon>Eukaryota</taxon>
        <taxon>Fungi</taxon>
        <taxon>Dikarya</taxon>
        <taxon>Ascomycota</taxon>
        <taxon>Pezizomycotina</taxon>
        <taxon>Sordariomycetes</taxon>
        <taxon>Xylariomycetidae</taxon>
        <taxon>Xylariales</taxon>
        <taxon>Xylariaceae</taxon>
        <taxon>Anthostomella</taxon>
    </lineage>
</organism>
<accession>A0AAI8VUR0</accession>
<dbReference type="PROSITE" id="PS50075">
    <property type="entry name" value="CARRIER"/>
    <property type="match status" value="1"/>
</dbReference>
<reference evidence="4" key="1">
    <citation type="submission" date="2023-10" db="EMBL/GenBank/DDBJ databases">
        <authorList>
            <person name="Hackl T."/>
        </authorList>
    </citation>
    <scope>NUCLEOTIDE SEQUENCE</scope>
</reference>
<dbReference type="PANTHER" id="PTHR43439">
    <property type="entry name" value="PHENYLACETATE-COENZYME A LIGASE"/>
    <property type="match status" value="1"/>
</dbReference>
<protein>
    <submittedName>
        <fullName evidence="4">Uu.00g070620.m01.CDS01</fullName>
    </submittedName>
</protein>
<dbReference type="Gene3D" id="1.10.1200.10">
    <property type="entry name" value="ACP-like"/>
    <property type="match status" value="1"/>
</dbReference>